<sequence length="77" mass="8745">MGSHLSLLVGHRTTLSWVLWIMKPETGEWKKVTTIDLELEKCTFEGEEVSTLNCRLEPVGWLKLGEVLVLNCTLTQC</sequence>
<proteinExistence type="predicted"/>
<accession>A0ABD3BDU9</accession>
<dbReference type="EMBL" id="JAVIJP010000100">
    <property type="protein sequence ID" value="KAL3615555.1"/>
    <property type="molecule type" value="Genomic_DNA"/>
</dbReference>
<evidence type="ECO:0000313" key="1">
    <source>
        <dbReference type="EMBL" id="KAL3615555.1"/>
    </source>
</evidence>
<reference evidence="2" key="1">
    <citation type="journal article" date="2024" name="IScience">
        <title>Strigolactones Initiate the Formation of Haustorium-like Structures in Castilleja.</title>
        <authorList>
            <person name="Buerger M."/>
            <person name="Peterson D."/>
            <person name="Chory J."/>
        </authorList>
    </citation>
    <scope>NUCLEOTIDE SEQUENCE [LARGE SCALE GENOMIC DNA]</scope>
</reference>
<comment type="caution">
    <text evidence="1">The sequence shown here is derived from an EMBL/GenBank/DDBJ whole genome shotgun (WGS) entry which is preliminary data.</text>
</comment>
<dbReference type="AlphaFoldDB" id="A0ABD3BDU9"/>
<gene>
    <name evidence="1" type="ORF">CASFOL_041216</name>
</gene>
<dbReference type="Proteomes" id="UP001632038">
    <property type="component" value="Unassembled WGS sequence"/>
</dbReference>
<keyword evidence="2" id="KW-1185">Reference proteome</keyword>
<protein>
    <submittedName>
        <fullName evidence="1">Uncharacterized protein</fullName>
    </submittedName>
</protein>
<organism evidence="1 2">
    <name type="scientific">Castilleja foliolosa</name>
    <dbReference type="NCBI Taxonomy" id="1961234"/>
    <lineage>
        <taxon>Eukaryota</taxon>
        <taxon>Viridiplantae</taxon>
        <taxon>Streptophyta</taxon>
        <taxon>Embryophyta</taxon>
        <taxon>Tracheophyta</taxon>
        <taxon>Spermatophyta</taxon>
        <taxon>Magnoliopsida</taxon>
        <taxon>eudicotyledons</taxon>
        <taxon>Gunneridae</taxon>
        <taxon>Pentapetalae</taxon>
        <taxon>asterids</taxon>
        <taxon>lamiids</taxon>
        <taxon>Lamiales</taxon>
        <taxon>Orobanchaceae</taxon>
        <taxon>Pedicularideae</taxon>
        <taxon>Castillejinae</taxon>
        <taxon>Castilleja</taxon>
    </lineage>
</organism>
<name>A0ABD3BDU9_9LAMI</name>
<evidence type="ECO:0000313" key="2">
    <source>
        <dbReference type="Proteomes" id="UP001632038"/>
    </source>
</evidence>